<feature type="compositionally biased region" description="Pro residues" evidence="1">
    <location>
        <begin position="135"/>
        <end position="145"/>
    </location>
</feature>
<name>A0ABT4PQU2_9MYCO</name>
<evidence type="ECO:0000256" key="1">
    <source>
        <dbReference type="SAM" id="MobiDB-lite"/>
    </source>
</evidence>
<evidence type="ECO:0008006" key="5">
    <source>
        <dbReference type="Google" id="ProtNLM"/>
    </source>
</evidence>
<feature type="compositionally biased region" description="Low complexity" evidence="1">
    <location>
        <begin position="77"/>
        <end position="113"/>
    </location>
</feature>
<organism evidence="3 4">
    <name type="scientific">Mycobacterium hippophais</name>
    <dbReference type="NCBI Taxonomy" id="3016340"/>
    <lineage>
        <taxon>Bacteria</taxon>
        <taxon>Bacillati</taxon>
        <taxon>Actinomycetota</taxon>
        <taxon>Actinomycetes</taxon>
        <taxon>Mycobacteriales</taxon>
        <taxon>Mycobacteriaceae</taxon>
        <taxon>Mycobacterium</taxon>
    </lineage>
</organism>
<dbReference type="RefSeq" id="WP_269893684.1">
    <property type="nucleotide sequence ID" value="NZ_JAPZPY010000003.1"/>
</dbReference>
<feature type="transmembrane region" description="Helical" evidence="2">
    <location>
        <begin position="28"/>
        <end position="48"/>
    </location>
</feature>
<keyword evidence="2" id="KW-0472">Membrane</keyword>
<proteinExistence type="predicted"/>
<accession>A0ABT4PQU2</accession>
<feature type="region of interest" description="Disordered" evidence="1">
    <location>
        <begin position="77"/>
        <end position="150"/>
    </location>
</feature>
<dbReference type="Proteomes" id="UP001142153">
    <property type="component" value="Unassembled WGS sequence"/>
</dbReference>
<protein>
    <recommendedName>
        <fullName evidence="5">Proline rich protein</fullName>
    </recommendedName>
</protein>
<reference evidence="3" key="1">
    <citation type="submission" date="2022-12" db="EMBL/GenBank/DDBJ databases">
        <authorList>
            <person name="Deng Y."/>
            <person name="Zhang Y.-Q."/>
        </authorList>
    </citation>
    <scope>NUCLEOTIDE SEQUENCE</scope>
    <source>
        <strain evidence="3">CPCC 205372</strain>
    </source>
</reference>
<dbReference type="EMBL" id="JAPZPY010000003">
    <property type="protein sequence ID" value="MCZ8378923.1"/>
    <property type="molecule type" value="Genomic_DNA"/>
</dbReference>
<keyword evidence="4" id="KW-1185">Reference proteome</keyword>
<keyword evidence="2" id="KW-1133">Transmembrane helix</keyword>
<keyword evidence="2" id="KW-0812">Transmembrane</keyword>
<evidence type="ECO:0000313" key="3">
    <source>
        <dbReference type="EMBL" id="MCZ8378923.1"/>
    </source>
</evidence>
<feature type="compositionally biased region" description="Low complexity" evidence="1">
    <location>
        <begin position="122"/>
        <end position="134"/>
    </location>
</feature>
<comment type="caution">
    <text evidence="3">The sequence shown here is derived from an EMBL/GenBank/DDBJ whole genome shotgun (WGS) entry which is preliminary data.</text>
</comment>
<evidence type="ECO:0000256" key="2">
    <source>
        <dbReference type="SAM" id="Phobius"/>
    </source>
</evidence>
<evidence type="ECO:0000313" key="4">
    <source>
        <dbReference type="Proteomes" id="UP001142153"/>
    </source>
</evidence>
<sequence length="312" mass="32087">MDDEATEPIRQATPLTGRVRQQLTPSRIVAGVSTAIAVAAVGALIWVVDQQPADSAAAKDPGPASVASAPRVTAQPVAARPVAATPAPAAPQAVPAPEPSSALAPAANSTAAARNPMFSPIRPATKPTSAAPRPAAAPRPEPAPRPNFDFTPVRPENFWSPAQVPAGVDAQRTVDTVVGAVTGTAGWVGNGVVDILSAMIIANGNGNWPGGPQTPEAALGALLLPALTTGPGMPNSLPALDLSTLPPPNLDFMRNVPPPNLDFLRNIPPPNLDVTKIPPPNLDFLQSIPPPQMPPPPNLDFLRSIPPPRFPF</sequence>
<gene>
    <name evidence="3" type="ORF">O6P37_08635</name>
</gene>